<gene>
    <name evidence="1" type="ORF">MRATA1EN3_LOCUS7154</name>
</gene>
<evidence type="ECO:0000313" key="2">
    <source>
        <dbReference type="Proteomes" id="UP001162501"/>
    </source>
</evidence>
<sequence>MERSRGNAGCLVTPWDRDRAADSKKADAGAPCGRQGDGQSQPPPDSPALGLEDSPGVSTSPAMGAWPRNLPEDAARKPRSPSLPGGCAEPGASRSIRIPGEGFVCYGCHGRLGWETAARQETGIRAWATDMSHTHHLQWWIGRSS</sequence>
<name>A0ACB0E643_RANTA</name>
<protein>
    <submittedName>
        <fullName evidence="1">Uncharacterized protein</fullName>
    </submittedName>
</protein>
<accession>A0ACB0E643</accession>
<reference evidence="1" key="1">
    <citation type="submission" date="2023-05" db="EMBL/GenBank/DDBJ databases">
        <authorList>
            <consortium name="ELIXIR-Norway"/>
        </authorList>
    </citation>
    <scope>NUCLEOTIDE SEQUENCE</scope>
</reference>
<organism evidence="1 2">
    <name type="scientific">Rangifer tarandus platyrhynchus</name>
    <name type="common">Svalbard reindeer</name>
    <dbReference type="NCBI Taxonomy" id="3082113"/>
    <lineage>
        <taxon>Eukaryota</taxon>
        <taxon>Metazoa</taxon>
        <taxon>Chordata</taxon>
        <taxon>Craniata</taxon>
        <taxon>Vertebrata</taxon>
        <taxon>Euteleostomi</taxon>
        <taxon>Mammalia</taxon>
        <taxon>Eutheria</taxon>
        <taxon>Laurasiatheria</taxon>
        <taxon>Artiodactyla</taxon>
        <taxon>Ruminantia</taxon>
        <taxon>Pecora</taxon>
        <taxon>Cervidae</taxon>
        <taxon>Odocoileinae</taxon>
        <taxon>Rangifer</taxon>
    </lineage>
</organism>
<dbReference type="EMBL" id="OX596099">
    <property type="protein sequence ID" value="CAI9695941.1"/>
    <property type="molecule type" value="Genomic_DNA"/>
</dbReference>
<evidence type="ECO:0000313" key="1">
    <source>
        <dbReference type="EMBL" id="CAI9695941.1"/>
    </source>
</evidence>
<dbReference type="Proteomes" id="UP001162501">
    <property type="component" value="Chromosome 15"/>
</dbReference>
<proteinExistence type="predicted"/>